<keyword evidence="1" id="KW-0472">Membrane</keyword>
<feature type="transmembrane region" description="Helical" evidence="1">
    <location>
        <begin position="89"/>
        <end position="110"/>
    </location>
</feature>
<evidence type="ECO:0000313" key="4">
    <source>
        <dbReference type="Proteomes" id="UP000004318"/>
    </source>
</evidence>
<evidence type="ECO:0000256" key="1">
    <source>
        <dbReference type="SAM" id="Phobius"/>
    </source>
</evidence>
<dbReference type="EMBL" id="AAMO01000009">
    <property type="protein sequence ID" value="EAQ02045.1"/>
    <property type="molecule type" value="Genomic_DNA"/>
</dbReference>
<feature type="transmembrane region" description="Helical" evidence="1">
    <location>
        <begin position="176"/>
        <end position="194"/>
    </location>
</feature>
<gene>
    <name evidence="3" type="ORF">OB2597_20511</name>
</gene>
<dbReference type="Pfam" id="PF00892">
    <property type="entry name" value="EamA"/>
    <property type="match status" value="2"/>
</dbReference>
<evidence type="ECO:0000313" key="3">
    <source>
        <dbReference type="EMBL" id="EAQ02045.1"/>
    </source>
</evidence>
<proteinExistence type="predicted"/>
<dbReference type="InterPro" id="IPR037185">
    <property type="entry name" value="EmrE-like"/>
</dbReference>
<dbReference type="Proteomes" id="UP000004318">
    <property type="component" value="Unassembled WGS sequence"/>
</dbReference>
<evidence type="ECO:0000259" key="2">
    <source>
        <dbReference type="Pfam" id="PF00892"/>
    </source>
</evidence>
<dbReference type="AlphaFoldDB" id="A3U162"/>
<feature type="transmembrane region" description="Helical" evidence="1">
    <location>
        <begin position="241"/>
        <end position="261"/>
    </location>
</feature>
<feature type="domain" description="EamA" evidence="2">
    <location>
        <begin position="147"/>
        <end position="279"/>
    </location>
</feature>
<dbReference type="InterPro" id="IPR000620">
    <property type="entry name" value="EamA_dom"/>
</dbReference>
<reference evidence="3 4" key="1">
    <citation type="journal article" date="2010" name="J. Bacteriol.">
        <title>Genome sequences of Oceanicola granulosus HTCC2516(T) and Oceanicola batsensis HTCC2597(TDelta).</title>
        <authorList>
            <person name="Thrash J.C."/>
            <person name="Cho J.C."/>
            <person name="Vergin K.L."/>
            <person name="Giovannoni S.J."/>
        </authorList>
    </citation>
    <scope>NUCLEOTIDE SEQUENCE [LARGE SCALE GENOMIC DNA]</scope>
    <source>
        <strain evidence="4">ATCC BAA-863 / DSM 15984 / KCTC 12145 / HTCC2597</strain>
    </source>
</reference>
<organism evidence="3 4">
    <name type="scientific">Pseudooceanicola batsensis (strain ATCC BAA-863 / DSM 15984 / KCTC 12145 / HTCC2597)</name>
    <name type="common">Oceanicola batsensis</name>
    <dbReference type="NCBI Taxonomy" id="252305"/>
    <lineage>
        <taxon>Bacteria</taxon>
        <taxon>Pseudomonadati</taxon>
        <taxon>Pseudomonadota</taxon>
        <taxon>Alphaproteobacteria</taxon>
        <taxon>Rhodobacterales</taxon>
        <taxon>Paracoccaceae</taxon>
        <taxon>Pseudooceanicola</taxon>
    </lineage>
</organism>
<feature type="transmembrane region" description="Helical" evidence="1">
    <location>
        <begin position="62"/>
        <end position="83"/>
    </location>
</feature>
<accession>A3U162</accession>
<keyword evidence="1" id="KW-1133">Transmembrane helix</keyword>
<keyword evidence="4" id="KW-1185">Reference proteome</keyword>
<sequence length="302" mass="32230">MDVRIGMAVMCLAMVFLPLGDAISKSLTVHATPFEVTVWRSVVQAAFLLPCALLLRRHLKGSVLSLGSFLSACLILVVTLSLITAFATMPIATAISIFFVEPLLLTLLAGPFLGEVPGWRRYAAVGVGLIGALVVIRPNFVTFGPVVLLPLLAALAYALNMIVMRKSTRTRSALSFQFGATLYAAGLALLAHQAMTWTGQEMAGLAALPSWGPWALVGAGALAMVTFLMITFAFSKVEASLLAPFQYLEIVGATAVGYLVFSEFPDSMTLLGTAIILASGIYVFHRERVRDVAGTPPRPVDR</sequence>
<feature type="transmembrane region" description="Helical" evidence="1">
    <location>
        <begin position="146"/>
        <end position="164"/>
    </location>
</feature>
<feature type="transmembrane region" description="Helical" evidence="1">
    <location>
        <begin position="38"/>
        <end position="55"/>
    </location>
</feature>
<feature type="domain" description="EamA" evidence="2">
    <location>
        <begin position="5"/>
        <end position="136"/>
    </location>
</feature>
<name>A3U162_PSEBH</name>
<dbReference type="HOGENOM" id="CLU_032828_2_2_5"/>
<dbReference type="SUPFAM" id="SSF103481">
    <property type="entry name" value="Multidrug resistance efflux transporter EmrE"/>
    <property type="match status" value="2"/>
</dbReference>
<feature type="transmembrane region" description="Helical" evidence="1">
    <location>
        <begin position="214"/>
        <end position="234"/>
    </location>
</feature>
<dbReference type="PANTHER" id="PTHR22911:SF135">
    <property type="entry name" value="BLR4310 PROTEIN"/>
    <property type="match status" value="1"/>
</dbReference>
<feature type="transmembrane region" description="Helical" evidence="1">
    <location>
        <begin position="267"/>
        <end position="284"/>
    </location>
</feature>
<dbReference type="GO" id="GO:0016020">
    <property type="term" value="C:membrane"/>
    <property type="evidence" value="ECO:0007669"/>
    <property type="project" value="InterPro"/>
</dbReference>
<feature type="transmembrane region" description="Helical" evidence="1">
    <location>
        <begin position="122"/>
        <end position="140"/>
    </location>
</feature>
<keyword evidence="1" id="KW-0812">Transmembrane</keyword>
<protein>
    <recommendedName>
        <fullName evidence="2">EamA domain-containing protein</fullName>
    </recommendedName>
</protein>
<dbReference type="PANTHER" id="PTHR22911">
    <property type="entry name" value="ACYL-MALONYL CONDENSING ENZYME-RELATED"/>
    <property type="match status" value="1"/>
</dbReference>
<comment type="caution">
    <text evidence="3">The sequence shown here is derived from an EMBL/GenBank/DDBJ whole genome shotgun (WGS) entry which is preliminary data.</text>
</comment>